<dbReference type="AlphaFoldDB" id="A0A918PEY9"/>
<dbReference type="GO" id="GO:0006355">
    <property type="term" value="P:regulation of DNA-templated transcription"/>
    <property type="evidence" value="ECO:0007669"/>
    <property type="project" value="InterPro"/>
</dbReference>
<dbReference type="GO" id="GO:0005524">
    <property type="term" value="F:ATP binding"/>
    <property type="evidence" value="ECO:0007669"/>
    <property type="project" value="UniProtKB-KW"/>
</dbReference>
<gene>
    <name evidence="4" type="ORF">GCM10010365_22710</name>
</gene>
<dbReference type="SMART" id="SM00421">
    <property type="entry name" value="HTH_LUXR"/>
    <property type="match status" value="1"/>
</dbReference>
<dbReference type="Proteomes" id="UP000622166">
    <property type="component" value="Unassembled WGS sequence"/>
</dbReference>
<dbReference type="PRINTS" id="PR00038">
    <property type="entry name" value="HTHLUXR"/>
</dbReference>
<dbReference type="SUPFAM" id="SSF52540">
    <property type="entry name" value="P-loop containing nucleoside triphosphate hydrolases"/>
    <property type="match status" value="1"/>
</dbReference>
<dbReference type="InterPro" id="IPR036388">
    <property type="entry name" value="WH-like_DNA-bd_sf"/>
</dbReference>
<proteinExistence type="predicted"/>
<keyword evidence="1" id="KW-0547">Nucleotide-binding</keyword>
<evidence type="ECO:0000313" key="4">
    <source>
        <dbReference type="EMBL" id="GGZ03389.1"/>
    </source>
</evidence>
<dbReference type="InterPro" id="IPR041664">
    <property type="entry name" value="AAA_16"/>
</dbReference>
<dbReference type="InterPro" id="IPR016032">
    <property type="entry name" value="Sig_transdc_resp-reg_C-effctor"/>
</dbReference>
<evidence type="ECO:0000256" key="1">
    <source>
        <dbReference type="ARBA" id="ARBA00022741"/>
    </source>
</evidence>
<accession>A0A918PEY9</accession>
<dbReference type="GO" id="GO:0005737">
    <property type="term" value="C:cytoplasm"/>
    <property type="evidence" value="ECO:0007669"/>
    <property type="project" value="TreeGrafter"/>
</dbReference>
<dbReference type="PANTHER" id="PTHR16305">
    <property type="entry name" value="TESTICULAR SOLUBLE ADENYLYL CYCLASE"/>
    <property type="match status" value="1"/>
</dbReference>
<protein>
    <submittedName>
        <fullName evidence="4">LuxR family transcriptional regulator</fullName>
    </submittedName>
</protein>
<dbReference type="PANTHER" id="PTHR16305:SF35">
    <property type="entry name" value="TRANSCRIPTIONAL ACTIVATOR DOMAIN"/>
    <property type="match status" value="1"/>
</dbReference>
<dbReference type="PROSITE" id="PS50043">
    <property type="entry name" value="HTH_LUXR_2"/>
    <property type="match status" value="1"/>
</dbReference>
<dbReference type="SUPFAM" id="SSF46894">
    <property type="entry name" value="C-terminal effector domain of the bipartite response regulators"/>
    <property type="match status" value="1"/>
</dbReference>
<reference evidence="4" key="2">
    <citation type="submission" date="2020-09" db="EMBL/GenBank/DDBJ databases">
        <authorList>
            <person name="Sun Q."/>
            <person name="Ohkuma M."/>
        </authorList>
    </citation>
    <scope>NUCLEOTIDE SEQUENCE</scope>
    <source>
        <strain evidence="4">JCM 4815</strain>
    </source>
</reference>
<dbReference type="GO" id="GO:0003677">
    <property type="term" value="F:DNA binding"/>
    <property type="evidence" value="ECO:0007669"/>
    <property type="project" value="InterPro"/>
</dbReference>
<reference evidence="4" key="1">
    <citation type="journal article" date="2014" name="Int. J. Syst. Evol. Microbiol.">
        <title>Complete genome sequence of Corynebacterium casei LMG S-19264T (=DSM 44701T), isolated from a smear-ripened cheese.</title>
        <authorList>
            <consortium name="US DOE Joint Genome Institute (JGI-PGF)"/>
            <person name="Walter F."/>
            <person name="Albersmeier A."/>
            <person name="Kalinowski J."/>
            <person name="Ruckert C."/>
        </authorList>
    </citation>
    <scope>NUCLEOTIDE SEQUENCE</scope>
    <source>
        <strain evidence="4">JCM 4815</strain>
    </source>
</reference>
<organism evidence="4 5">
    <name type="scientific">Streptomyces poonensis</name>
    <dbReference type="NCBI Taxonomy" id="68255"/>
    <lineage>
        <taxon>Bacteria</taxon>
        <taxon>Bacillati</taxon>
        <taxon>Actinomycetota</taxon>
        <taxon>Actinomycetes</taxon>
        <taxon>Kitasatosporales</taxon>
        <taxon>Streptomycetaceae</taxon>
        <taxon>Streptomyces</taxon>
    </lineage>
</organism>
<comment type="caution">
    <text evidence="4">The sequence shown here is derived from an EMBL/GenBank/DDBJ whole genome shotgun (WGS) entry which is preliminary data.</text>
</comment>
<dbReference type="GO" id="GO:0004016">
    <property type="term" value="F:adenylate cyclase activity"/>
    <property type="evidence" value="ECO:0007669"/>
    <property type="project" value="TreeGrafter"/>
</dbReference>
<evidence type="ECO:0000259" key="3">
    <source>
        <dbReference type="PROSITE" id="PS50043"/>
    </source>
</evidence>
<name>A0A918PEY9_9ACTN</name>
<dbReference type="EMBL" id="BMVW01000003">
    <property type="protein sequence ID" value="GGZ03389.1"/>
    <property type="molecule type" value="Genomic_DNA"/>
</dbReference>
<evidence type="ECO:0000313" key="5">
    <source>
        <dbReference type="Proteomes" id="UP000622166"/>
    </source>
</evidence>
<dbReference type="InterPro" id="IPR027417">
    <property type="entry name" value="P-loop_NTPase"/>
</dbReference>
<dbReference type="Pfam" id="PF13191">
    <property type="entry name" value="AAA_16"/>
    <property type="match status" value="1"/>
</dbReference>
<dbReference type="Pfam" id="PF00196">
    <property type="entry name" value="GerE"/>
    <property type="match status" value="1"/>
</dbReference>
<keyword evidence="5" id="KW-1185">Reference proteome</keyword>
<evidence type="ECO:0000256" key="2">
    <source>
        <dbReference type="ARBA" id="ARBA00022840"/>
    </source>
</evidence>
<keyword evidence="2" id="KW-0067">ATP-binding</keyword>
<feature type="domain" description="HTH luxR-type" evidence="3">
    <location>
        <begin position="855"/>
        <end position="920"/>
    </location>
</feature>
<sequence>MADGGRAGEVVGLSVPGGGGFVGRRRERELLARVLESARTGAGGSAVLLRGEAGIGKTALLEWTEARARGSGFQVLRAVGAEADAEVAFAALHEVLLPLLPDLHVLPTRQREALECALRLREGAPAGGFLVGAAALTLLAEAARDRPLLVVVDDLHWVDSSSAQVLAFLHRRVGDVPVAMVAACRPGVGEAEGWPAPLLEVGALAPEDAGTLLRSRHPGLAAATAHRLLSEAAGNPLALVELPAQLDENALRGIDPLPDGLPLGQRLERVFADRLEALSPDAARVLLLAALGGGAAGLTGTWLQRVAGEKTGQVLRHIETIGLARLDSSGRLVFRHPLMRSAVLSRATEAEKRRAHRTLAAQKAADDPRRLVHEASAATGPDEDLARELQQAGQLIAARGGDAEGALLLDRAAALSAGPADRASRLTWAAVMAARGGRLAYTARLVRELRRSPVPDDIAPLFAYAVVYVDQSHRIEFESSFTLLPAALDALTEPDAQSFDGLVEQVFFKLLLASAYTGDPRGWRALDKHLPHVSELARLCHRAWSDTPRTAHGVGPELAALADRLSEEQEAGSAWLLLWTASAVDAVDHRMLRRFTGQYAYATQGSLAKAKCHQDYLHGRWEAADDCLREAEAAADLGYHCNALLFRHYHAHFLAGRGDEEGLRQTAASIEPVARAAGMRFVTDHLEHLRGMAALAHGRHEEAYTRLAELSPPGVLPTGLAWFQLPFFDFVDAAVHTGRWAEARAHVAAGRTARMAELSGHHAFLLAAAAAFAAPDEEAEACYREACAVPGADRWVFPMARLRLVHGVWLRRHHRAGARDLLREAHQAFVRLGATPWAERCAQELRAAGDRVGTGTGDARLLTGQELRIATLAATGLSNKEIGRELGLSPRTVATHLYKVFPKLGITSRAALAQALREGGPPEPDPAAAV</sequence>
<dbReference type="Gene3D" id="1.10.10.10">
    <property type="entry name" value="Winged helix-like DNA-binding domain superfamily/Winged helix DNA-binding domain"/>
    <property type="match status" value="1"/>
</dbReference>
<dbReference type="CDD" id="cd06170">
    <property type="entry name" value="LuxR_C_like"/>
    <property type="match status" value="1"/>
</dbReference>
<dbReference type="InterPro" id="IPR000792">
    <property type="entry name" value="Tscrpt_reg_LuxR_C"/>
</dbReference>